<gene>
    <name evidence="4" type="ORF">D9619_009255</name>
</gene>
<sequence length="166" mass="18276">MSEKFEVCLYNEPDTPTETIMLVPQWMIYIGYGSSAVVDTVNAVVLSFLLFKTSPRNYQRLKSQGVVRFLVVFFIGTGVLTTIADIASMIVCVKGPSSGHYLAIEFCRPRLLANSILVIFNSKARLRQRMEATSELKIPSELLFGDAPEGSTTDRPVAVEGAPHAT</sequence>
<feature type="transmembrane region" description="Helical" evidence="2">
    <location>
        <begin position="69"/>
        <end position="90"/>
    </location>
</feature>
<comment type="caution">
    <text evidence="4">The sequence shown here is derived from an EMBL/GenBank/DDBJ whole genome shotgun (WGS) entry which is preliminary data.</text>
</comment>
<name>A0A8H5BVJ1_9AGAR</name>
<dbReference type="OrthoDB" id="3270417at2759"/>
<evidence type="ECO:0000313" key="4">
    <source>
        <dbReference type="EMBL" id="KAF5329303.1"/>
    </source>
</evidence>
<feature type="transmembrane region" description="Helical" evidence="2">
    <location>
        <begin position="26"/>
        <end position="49"/>
    </location>
</feature>
<evidence type="ECO:0000259" key="3">
    <source>
        <dbReference type="Pfam" id="PF20152"/>
    </source>
</evidence>
<dbReference type="InterPro" id="IPR045339">
    <property type="entry name" value="DUF6534"/>
</dbReference>
<evidence type="ECO:0000313" key="5">
    <source>
        <dbReference type="Proteomes" id="UP000567179"/>
    </source>
</evidence>
<evidence type="ECO:0000256" key="2">
    <source>
        <dbReference type="SAM" id="Phobius"/>
    </source>
</evidence>
<dbReference type="EMBL" id="JAACJJ010000002">
    <property type="protein sequence ID" value="KAF5329303.1"/>
    <property type="molecule type" value="Genomic_DNA"/>
</dbReference>
<reference evidence="4 5" key="1">
    <citation type="journal article" date="2020" name="ISME J.">
        <title>Uncovering the hidden diversity of litter-decomposition mechanisms in mushroom-forming fungi.</title>
        <authorList>
            <person name="Floudas D."/>
            <person name="Bentzer J."/>
            <person name="Ahren D."/>
            <person name="Johansson T."/>
            <person name="Persson P."/>
            <person name="Tunlid A."/>
        </authorList>
    </citation>
    <scope>NUCLEOTIDE SEQUENCE [LARGE SCALE GENOMIC DNA]</scope>
    <source>
        <strain evidence="4 5">CBS 101986</strain>
    </source>
</reference>
<proteinExistence type="predicted"/>
<protein>
    <recommendedName>
        <fullName evidence="3">DUF6534 domain-containing protein</fullName>
    </recommendedName>
</protein>
<dbReference type="AlphaFoldDB" id="A0A8H5BVJ1"/>
<accession>A0A8H5BVJ1</accession>
<dbReference type="Proteomes" id="UP000567179">
    <property type="component" value="Unassembled WGS sequence"/>
</dbReference>
<organism evidence="4 5">
    <name type="scientific">Psilocybe cf. subviscida</name>
    <dbReference type="NCBI Taxonomy" id="2480587"/>
    <lineage>
        <taxon>Eukaryota</taxon>
        <taxon>Fungi</taxon>
        <taxon>Dikarya</taxon>
        <taxon>Basidiomycota</taxon>
        <taxon>Agaricomycotina</taxon>
        <taxon>Agaricomycetes</taxon>
        <taxon>Agaricomycetidae</taxon>
        <taxon>Agaricales</taxon>
        <taxon>Agaricineae</taxon>
        <taxon>Strophariaceae</taxon>
        <taxon>Psilocybe</taxon>
    </lineage>
</organism>
<feature type="region of interest" description="Disordered" evidence="1">
    <location>
        <begin position="144"/>
        <end position="166"/>
    </location>
</feature>
<keyword evidence="2" id="KW-0812">Transmembrane</keyword>
<keyword evidence="2" id="KW-1133">Transmembrane helix</keyword>
<feature type="domain" description="DUF6534" evidence="3">
    <location>
        <begin position="35"/>
        <end position="124"/>
    </location>
</feature>
<dbReference type="Pfam" id="PF20152">
    <property type="entry name" value="DUF6534"/>
    <property type="match status" value="1"/>
</dbReference>
<keyword evidence="5" id="KW-1185">Reference proteome</keyword>
<keyword evidence="2" id="KW-0472">Membrane</keyword>
<evidence type="ECO:0000256" key="1">
    <source>
        <dbReference type="SAM" id="MobiDB-lite"/>
    </source>
</evidence>